<proteinExistence type="predicted"/>
<dbReference type="Proteomes" id="UP000799754">
    <property type="component" value="Unassembled WGS sequence"/>
</dbReference>
<sequence>MATPWPRWSTWPIPIDEHATNLSAFLCEVLLLIERNGGQQPLPADIVGNIICSALTFVLKTQHSPNLSSLSNVLNVVQTEARATAESTVQTLDQIKQELKSTVQLVQQSAANIQQNGNTAEEARAAAKDATEVGKATLEVARFDEVCRLYKAPRLALAKALTRHSPLHKLPPPLLPHVCLFTRPHCKTIPQQTTTTPVAPAALPTTLPRAIPTPTTWPATPALPGTLMLAPTPLVCLLVLMKRSLRASMSVLLCSLRSVWLLTML</sequence>
<comment type="caution">
    <text evidence="1">The sequence shown here is derived from an EMBL/GenBank/DDBJ whole genome shotgun (WGS) entry which is preliminary data.</text>
</comment>
<reference evidence="1" key="1">
    <citation type="journal article" date="2020" name="Stud. Mycol.">
        <title>101 Dothideomycetes genomes: a test case for predicting lifestyles and emergence of pathogens.</title>
        <authorList>
            <person name="Haridas S."/>
            <person name="Albert R."/>
            <person name="Binder M."/>
            <person name="Bloem J."/>
            <person name="Labutti K."/>
            <person name="Salamov A."/>
            <person name="Andreopoulos B."/>
            <person name="Baker S."/>
            <person name="Barry K."/>
            <person name="Bills G."/>
            <person name="Bluhm B."/>
            <person name="Cannon C."/>
            <person name="Castanera R."/>
            <person name="Culley D."/>
            <person name="Daum C."/>
            <person name="Ezra D."/>
            <person name="Gonzalez J."/>
            <person name="Henrissat B."/>
            <person name="Kuo A."/>
            <person name="Liang C."/>
            <person name="Lipzen A."/>
            <person name="Lutzoni F."/>
            <person name="Magnuson J."/>
            <person name="Mondo S."/>
            <person name="Nolan M."/>
            <person name="Ohm R."/>
            <person name="Pangilinan J."/>
            <person name="Park H.-J."/>
            <person name="Ramirez L."/>
            <person name="Alfaro M."/>
            <person name="Sun H."/>
            <person name="Tritt A."/>
            <person name="Yoshinaga Y."/>
            <person name="Zwiers L.-H."/>
            <person name="Turgeon B."/>
            <person name="Goodwin S."/>
            <person name="Spatafora J."/>
            <person name="Crous P."/>
            <person name="Grigoriev I."/>
        </authorList>
    </citation>
    <scope>NUCLEOTIDE SEQUENCE</scope>
    <source>
        <strain evidence="1">CBS 525.71</strain>
    </source>
</reference>
<accession>A0ACB6RQN5</accession>
<keyword evidence="2" id="KW-1185">Reference proteome</keyword>
<protein>
    <submittedName>
        <fullName evidence="1">Uncharacterized protein</fullName>
    </submittedName>
</protein>
<organism evidence="1 2">
    <name type="scientific">Macroventuria anomochaeta</name>
    <dbReference type="NCBI Taxonomy" id="301207"/>
    <lineage>
        <taxon>Eukaryota</taxon>
        <taxon>Fungi</taxon>
        <taxon>Dikarya</taxon>
        <taxon>Ascomycota</taxon>
        <taxon>Pezizomycotina</taxon>
        <taxon>Dothideomycetes</taxon>
        <taxon>Pleosporomycetidae</taxon>
        <taxon>Pleosporales</taxon>
        <taxon>Pleosporineae</taxon>
        <taxon>Didymellaceae</taxon>
        <taxon>Macroventuria</taxon>
    </lineage>
</organism>
<name>A0ACB6RQN5_9PLEO</name>
<dbReference type="EMBL" id="MU006732">
    <property type="protein sequence ID" value="KAF2624123.1"/>
    <property type="molecule type" value="Genomic_DNA"/>
</dbReference>
<gene>
    <name evidence="1" type="ORF">BU25DRAFT_413697</name>
</gene>
<evidence type="ECO:0000313" key="2">
    <source>
        <dbReference type="Proteomes" id="UP000799754"/>
    </source>
</evidence>
<evidence type="ECO:0000313" key="1">
    <source>
        <dbReference type="EMBL" id="KAF2624123.1"/>
    </source>
</evidence>